<dbReference type="EMBL" id="JASPKZ010009353">
    <property type="protein sequence ID" value="KAJ9577591.1"/>
    <property type="molecule type" value="Genomic_DNA"/>
</dbReference>
<reference evidence="1" key="2">
    <citation type="submission" date="2023-05" db="EMBL/GenBank/DDBJ databases">
        <authorList>
            <person name="Fouks B."/>
        </authorList>
    </citation>
    <scope>NUCLEOTIDE SEQUENCE</scope>
    <source>
        <strain evidence="1">Stay&amp;Tobe</strain>
        <tissue evidence="1">Testes</tissue>
    </source>
</reference>
<protein>
    <submittedName>
        <fullName evidence="1">Uncharacterized protein</fullName>
    </submittedName>
</protein>
<evidence type="ECO:0000313" key="2">
    <source>
        <dbReference type="Proteomes" id="UP001233999"/>
    </source>
</evidence>
<accession>A0AAD7ZC51</accession>
<dbReference type="Proteomes" id="UP001233999">
    <property type="component" value="Unassembled WGS sequence"/>
</dbReference>
<sequence>LKYLHTPSFDIMDNFPEFWNQYDYPKLVICGYHAYVTCSREGVYKRASSVMLPLSLYHHVVRCAFRTV</sequence>
<feature type="non-terminal residue" evidence="1">
    <location>
        <position position="68"/>
    </location>
</feature>
<evidence type="ECO:0000313" key="1">
    <source>
        <dbReference type="EMBL" id="KAJ9577591.1"/>
    </source>
</evidence>
<organism evidence="1 2">
    <name type="scientific">Diploptera punctata</name>
    <name type="common">Pacific beetle cockroach</name>
    <dbReference type="NCBI Taxonomy" id="6984"/>
    <lineage>
        <taxon>Eukaryota</taxon>
        <taxon>Metazoa</taxon>
        <taxon>Ecdysozoa</taxon>
        <taxon>Arthropoda</taxon>
        <taxon>Hexapoda</taxon>
        <taxon>Insecta</taxon>
        <taxon>Pterygota</taxon>
        <taxon>Neoptera</taxon>
        <taxon>Polyneoptera</taxon>
        <taxon>Dictyoptera</taxon>
        <taxon>Blattodea</taxon>
        <taxon>Blaberoidea</taxon>
        <taxon>Blaberidae</taxon>
        <taxon>Diplopterinae</taxon>
        <taxon>Diploptera</taxon>
    </lineage>
</organism>
<comment type="caution">
    <text evidence="1">The sequence shown here is derived from an EMBL/GenBank/DDBJ whole genome shotgun (WGS) entry which is preliminary data.</text>
</comment>
<gene>
    <name evidence="1" type="ORF">L9F63_005858</name>
</gene>
<reference evidence="1" key="1">
    <citation type="journal article" date="2023" name="IScience">
        <title>Live-bearing cockroach genome reveals convergent evolutionary mechanisms linked to viviparity in insects and beyond.</title>
        <authorList>
            <person name="Fouks B."/>
            <person name="Harrison M.C."/>
            <person name="Mikhailova A.A."/>
            <person name="Marchal E."/>
            <person name="English S."/>
            <person name="Carruthers M."/>
            <person name="Jennings E.C."/>
            <person name="Chiamaka E.L."/>
            <person name="Frigard R.A."/>
            <person name="Pippel M."/>
            <person name="Attardo G.M."/>
            <person name="Benoit J.B."/>
            <person name="Bornberg-Bauer E."/>
            <person name="Tobe S.S."/>
        </authorList>
    </citation>
    <scope>NUCLEOTIDE SEQUENCE</scope>
    <source>
        <strain evidence="1">Stay&amp;Tobe</strain>
    </source>
</reference>
<dbReference type="AlphaFoldDB" id="A0AAD7ZC51"/>
<keyword evidence="2" id="KW-1185">Reference proteome</keyword>
<name>A0AAD7ZC51_DIPPU</name>
<proteinExistence type="predicted"/>
<feature type="non-terminal residue" evidence="1">
    <location>
        <position position="1"/>
    </location>
</feature>